<dbReference type="InterPro" id="IPR042094">
    <property type="entry name" value="T2SS_GspF_sf"/>
</dbReference>
<feature type="transmembrane region" description="Helical" evidence="7">
    <location>
        <begin position="156"/>
        <end position="174"/>
    </location>
</feature>
<feature type="domain" description="Type II secretion system protein GspF" evidence="8">
    <location>
        <begin position="3"/>
        <end position="125"/>
    </location>
</feature>
<proteinExistence type="inferred from homology"/>
<dbReference type="PANTHER" id="PTHR30012">
    <property type="entry name" value="GENERAL SECRETION PATHWAY PROTEIN"/>
    <property type="match status" value="1"/>
</dbReference>
<evidence type="ECO:0000256" key="7">
    <source>
        <dbReference type="SAM" id="Phobius"/>
    </source>
</evidence>
<evidence type="ECO:0000256" key="2">
    <source>
        <dbReference type="ARBA" id="ARBA00005745"/>
    </source>
</evidence>
<reference evidence="9 10" key="1">
    <citation type="journal article" date="2019" name="Int. J. Syst. Evol. Microbiol.">
        <title>Clostridium fermenticellae sp. nov., isolated from the mud in a fermentation cellar for the production of the Chinese liquor, baijiu.</title>
        <authorList>
            <person name="Xu P.X."/>
            <person name="Chai L.J."/>
            <person name="Qiu T."/>
            <person name="Zhang X.J."/>
            <person name="Lu Z.M."/>
            <person name="Xiao C."/>
            <person name="Wang S.T."/>
            <person name="Shen C.H."/>
            <person name="Shi J.S."/>
            <person name="Xu Z.H."/>
        </authorList>
    </citation>
    <scope>NUCLEOTIDE SEQUENCE [LARGE SCALE GENOMIC DNA]</scope>
    <source>
        <strain evidence="9 10">JN500901</strain>
    </source>
</reference>
<evidence type="ECO:0000256" key="4">
    <source>
        <dbReference type="ARBA" id="ARBA00022692"/>
    </source>
</evidence>
<keyword evidence="5 7" id="KW-1133">Transmembrane helix</keyword>
<evidence type="ECO:0000259" key="8">
    <source>
        <dbReference type="Pfam" id="PF00482"/>
    </source>
</evidence>
<organism evidence="9 10">
    <name type="scientific">Clostridium fermenticellae</name>
    <dbReference type="NCBI Taxonomy" id="2068654"/>
    <lineage>
        <taxon>Bacteria</taxon>
        <taxon>Bacillati</taxon>
        <taxon>Bacillota</taxon>
        <taxon>Clostridia</taxon>
        <taxon>Eubacteriales</taxon>
        <taxon>Clostridiaceae</taxon>
        <taxon>Clostridium</taxon>
    </lineage>
</organism>
<evidence type="ECO:0000256" key="5">
    <source>
        <dbReference type="ARBA" id="ARBA00022989"/>
    </source>
</evidence>
<accession>A0A386H506</accession>
<keyword evidence="10" id="KW-1185">Reference proteome</keyword>
<evidence type="ECO:0000313" key="10">
    <source>
        <dbReference type="Proteomes" id="UP000266301"/>
    </source>
</evidence>
<dbReference type="Pfam" id="PF00482">
    <property type="entry name" value="T2SSF"/>
    <property type="match status" value="2"/>
</dbReference>
<comment type="similarity">
    <text evidence="2">Belongs to the GSP F family.</text>
</comment>
<dbReference type="PANTHER" id="PTHR30012:SF0">
    <property type="entry name" value="TYPE II SECRETION SYSTEM PROTEIN F-RELATED"/>
    <property type="match status" value="1"/>
</dbReference>
<keyword evidence="3" id="KW-1003">Cell membrane</keyword>
<feature type="domain" description="Type II secretion system protein GspF" evidence="8">
    <location>
        <begin position="210"/>
        <end position="326"/>
    </location>
</feature>
<evidence type="ECO:0000313" key="9">
    <source>
        <dbReference type="EMBL" id="AYD40613.1"/>
    </source>
</evidence>
<evidence type="ECO:0000256" key="3">
    <source>
        <dbReference type="ARBA" id="ARBA00022475"/>
    </source>
</evidence>
<gene>
    <name evidence="9" type="ORF">D4Z93_08755</name>
</gene>
<keyword evidence="6 7" id="KW-0472">Membrane</keyword>
<dbReference type="GO" id="GO:0005886">
    <property type="term" value="C:plasma membrane"/>
    <property type="evidence" value="ECO:0007669"/>
    <property type="project" value="UniProtKB-SubCell"/>
</dbReference>
<dbReference type="PRINTS" id="PR00812">
    <property type="entry name" value="BCTERIALGSPF"/>
</dbReference>
<dbReference type="InterPro" id="IPR018076">
    <property type="entry name" value="T2SS_GspF_dom"/>
</dbReference>
<evidence type="ECO:0000256" key="6">
    <source>
        <dbReference type="ARBA" id="ARBA00023136"/>
    </source>
</evidence>
<dbReference type="OrthoDB" id="1936008at2"/>
<dbReference type="InterPro" id="IPR003004">
    <property type="entry name" value="GspF/PilC"/>
</dbReference>
<feature type="transmembrane region" description="Helical" evidence="7">
    <location>
        <begin position="307"/>
        <end position="328"/>
    </location>
</feature>
<feature type="transmembrane region" description="Helical" evidence="7">
    <location>
        <begin position="102"/>
        <end position="124"/>
    </location>
</feature>
<keyword evidence="4 7" id="KW-0812">Transmembrane</keyword>
<protein>
    <submittedName>
        <fullName evidence="9">Type II secretion system F family protein</fullName>
    </submittedName>
</protein>
<dbReference type="Gene3D" id="1.20.81.30">
    <property type="entry name" value="Type II secretion system (T2SS), domain F"/>
    <property type="match status" value="2"/>
</dbReference>
<dbReference type="KEGG" id="cfer:D4Z93_08755"/>
<dbReference type="RefSeq" id="WP_119972637.1">
    <property type="nucleotide sequence ID" value="NZ_CP032416.1"/>
</dbReference>
<dbReference type="Proteomes" id="UP000266301">
    <property type="component" value="Chromosome"/>
</dbReference>
<comment type="subcellular location">
    <subcellularLocation>
        <location evidence="1">Cell membrane</location>
        <topology evidence="1">Multi-pass membrane protein</topology>
    </subcellularLocation>
</comment>
<dbReference type="AlphaFoldDB" id="A0A386H506"/>
<name>A0A386H506_9CLOT</name>
<sequence length="335" mass="38449">MLCDSLSELLNAGISIVEAVRILYFGSNRKVIKNSLYNIYFALIEGKSMYDSMKQFNDIYPYFMLEMIGVGEHSGKLADILKDLSEYYKKQYKLSVNIRSSLMYPIIVFIVSIFTVLFITSSVIPQFITTLNSIHAKVPFFTYLFISMVNEFKNNISIIIFVIFITIFFFSRYISSDQGRRKFDYLKFKIPIVKNIYNKLLISRFSLVSGILMSSGCNVVTSIEKSMNVLNNKFIEDKISKILQYINSGRGIYDSFKYEIDDLVLLYALKVGEESGNLENMLLKLGEEMQITLEYELRKLVKFIEPVSILILALFVGTFVISAILPIVNIMDSIG</sequence>
<evidence type="ECO:0000256" key="1">
    <source>
        <dbReference type="ARBA" id="ARBA00004651"/>
    </source>
</evidence>
<dbReference type="EMBL" id="CP032416">
    <property type="protein sequence ID" value="AYD40613.1"/>
    <property type="molecule type" value="Genomic_DNA"/>
</dbReference>